<dbReference type="InterPro" id="IPR002559">
    <property type="entry name" value="Transposase_11"/>
</dbReference>
<sequence>MARGDSFVVETNVHFPADTSQLFDAIRKVIELTAKLSILQGLSQWRQYRHVILGLKRDLRVVQKLKHSTSGDAEKQEKANKAIKQAYLNYCGNVEYQLLRAKITVDESKENDSLLLSKISSYITHAEIQLDQIHRRIFMNEKIPHGEKVFSVFEPHTEWISKGKIGVPVELGLNVCIIQDQYQFILHHHVMEKVTDSEIAVSIVKETKSRFTNLRAISFDKGFHSPDNQKALKELVAVVVLPKKGNRSASDKARETAPEFKRLRKKHSAVESGIHALEVHGLDICPDHGIDGFKRYVSLSVLAYNIHRLGALLQKQDMRRYRRRLRQAA</sequence>
<dbReference type="eggNOG" id="COG3039">
    <property type="taxonomic scope" value="Bacteria"/>
</dbReference>
<dbReference type="GO" id="GO:0006313">
    <property type="term" value="P:DNA transposition"/>
    <property type="evidence" value="ECO:0007669"/>
    <property type="project" value="InterPro"/>
</dbReference>
<dbReference type="KEGG" id="cpb:Cphamn1_1456"/>
<dbReference type="HOGENOM" id="CLU_042140_0_0_10"/>
<proteinExistence type="predicted"/>
<gene>
    <name evidence="2" type="ordered locus">Cphamn1_0377</name>
    <name evidence="3" type="ordered locus">Cphamn1_1456</name>
</gene>
<dbReference type="Pfam" id="PF01609">
    <property type="entry name" value="DDE_Tnp_1"/>
    <property type="match status" value="1"/>
</dbReference>
<dbReference type="KEGG" id="cpb:Cphamn1_0377"/>
<dbReference type="GO" id="GO:0003677">
    <property type="term" value="F:DNA binding"/>
    <property type="evidence" value="ECO:0007669"/>
    <property type="project" value="InterPro"/>
</dbReference>
<name>B3EJL3_CHLPB</name>
<evidence type="ECO:0000259" key="1">
    <source>
        <dbReference type="Pfam" id="PF01609"/>
    </source>
</evidence>
<accession>B3EJL3</accession>
<dbReference type="STRING" id="331678.Cphamn1_0377"/>
<dbReference type="EMBL" id="CP001101">
    <property type="protein sequence ID" value="ACE03344.1"/>
    <property type="molecule type" value="Genomic_DNA"/>
</dbReference>
<organism evidence="3">
    <name type="scientific">Chlorobium phaeobacteroides (strain BS1)</name>
    <dbReference type="NCBI Taxonomy" id="331678"/>
    <lineage>
        <taxon>Bacteria</taxon>
        <taxon>Pseudomonadati</taxon>
        <taxon>Chlorobiota</taxon>
        <taxon>Chlorobiia</taxon>
        <taxon>Chlorobiales</taxon>
        <taxon>Chlorobiaceae</taxon>
        <taxon>Chlorobium/Pelodictyon group</taxon>
        <taxon>Chlorobium</taxon>
    </lineage>
</organism>
<feature type="domain" description="Transposase IS4-like" evidence="1">
    <location>
        <begin position="177"/>
        <end position="306"/>
    </location>
</feature>
<protein>
    <submittedName>
        <fullName evidence="3">Transposase IS4 family protein</fullName>
    </submittedName>
</protein>
<dbReference type="NCBIfam" id="NF033593">
    <property type="entry name" value="transpos_ISNCY_1"/>
    <property type="match status" value="1"/>
</dbReference>
<evidence type="ECO:0000313" key="2">
    <source>
        <dbReference type="EMBL" id="ACE03344.1"/>
    </source>
</evidence>
<evidence type="ECO:0000313" key="3">
    <source>
        <dbReference type="EMBL" id="ACE04382.1"/>
    </source>
</evidence>
<dbReference type="AlphaFoldDB" id="B3EJL3"/>
<dbReference type="GO" id="GO:0004803">
    <property type="term" value="F:transposase activity"/>
    <property type="evidence" value="ECO:0007669"/>
    <property type="project" value="InterPro"/>
</dbReference>
<reference evidence="3" key="1">
    <citation type="submission" date="2008-06" db="EMBL/GenBank/DDBJ databases">
        <title>Complete sequence of Chlorobium phaeobacteroides BS1.</title>
        <authorList>
            <consortium name="US DOE Joint Genome Institute"/>
            <person name="Lucas S."/>
            <person name="Copeland A."/>
            <person name="Lapidus A."/>
            <person name="Glavina del Rio T."/>
            <person name="Dalin E."/>
            <person name="Tice H."/>
            <person name="Bruce D."/>
            <person name="Goodwin L."/>
            <person name="Pitluck S."/>
            <person name="Schmutz J."/>
            <person name="Larimer F."/>
            <person name="Land M."/>
            <person name="Hauser L."/>
            <person name="Kyrpides N."/>
            <person name="Ovchinnikova G."/>
            <person name="Li T."/>
            <person name="Liu Z."/>
            <person name="Zhao F."/>
            <person name="Overmann J."/>
            <person name="Bryant D.A."/>
            <person name="Richardson P."/>
        </authorList>
    </citation>
    <scope>NUCLEOTIDE SEQUENCE [LARGE SCALE GENOMIC DNA]</scope>
    <source>
        <strain evidence="3">BS1</strain>
    </source>
</reference>
<dbReference type="EMBL" id="CP001101">
    <property type="protein sequence ID" value="ACE04382.1"/>
    <property type="molecule type" value="Genomic_DNA"/>
</dbReference>